<dbReference type="AlphaFoldDB" id="A0A5S4H7G0"/>
<dbReference type="OrthoDB" id="4160491at2"/>
<dbReference type="SUPFAM" id="SSF48371">
    <property type="entry name" value="ARM repeat"/>
    <property type="match status" value="1"/>
</dbReference>
<comment type="caution">
    <text evidence="1">The sequence shown here is derived from an EMBL/GenBank/DDBJ whole genome shotgun (WGS) entry which is preliminary data.</text>
</comment>
<dbReference type="Pfam" id="PF13646">
    <property type="entry name" value="HEAT_2"/>
    <property type="match status" value="2"/>
</dbReference>
<dbReference type="RefSeq" id="WP_138635427.1">
    <property type="nucleotide sequence ID" value="NZ_JASWDG010000013.1"/>
</dbReference>
<dbReference type="PANTHER" id="PTHR12697:SF5">
    <property type="entry name" value="DEOXYHYPUSINE HYDROXYLASE"/>
    <property type="match status" value="1"/>
</dbReference>
<dbReference type="Proteomes" id="UP000305238">
    <property type="component" value="Unassembled WGS sequence"/>
</dbReference>
<dbReference type="EMBL" id="VCKZ01000029">
    <property type="protein sequence ID" value="TMR41185.1"/>
    <property type="molecule type" value="Genomic_DNA"/>
</dbReference>
<dbReference type="InterPro" id="IPR011989">
    <property type="entry name" value="ARM-like"/>
</dbReference>
<accession>A0A5S4H7G0</accession>
<dbReference type="PANTHER" id="PTHR12697">
    <property type="entry name" value="PBS LYASE HEAT-LIKE PROTEIN"/>
    <property type="match status" value="1"/>
</dbReference>
<protein>
    <submittedName>
        <fullName evidence="1">HEAT repeat domain-containing protein</fullName>
    </submittedName>
</protein>
<evidence type="ECO:0000313" key="1">
    <source>
        <dbReference type="EMBL" id="TMR41185.1"/>
    </source>
</evidence>
<gene>
    <name evidence="1" type="ORF">ETD96_06845</name>
</gene>
<evidence type="ECO:0000313" key="2">
    <source>
        <dbReference type="Proteomes" id="UP000305238"/>
    </source>
</evidence>
<proteinExistence type="predicted"/>
<organism evidence="1 2">
    <name type="scientific">Actinomadura geliboluensis</name>
    <dbReference type="NCBI Taxonomy" id="882440"/>
    <lineage>
        <taxon>Bacteria</taxon>
        <taxon>Bacillati</taxon>
        <taxon>Actinomycetota</taxon>
        <taxon>Actinomycetes</taxon>
        <taxon>Streptosporangiales</taxon>
        <taxon>Thermomonosporaceae</taxon>
        <taxon>Actinomadura</taxon>
    </lineage>
</organism>
<dbReference type="InterPro" id="IPR016024">
    <property type="entry name" value="ARM-type_fold"/>
</dbReference>
<keyword evidence="2" id="KW-1185">Reference proteome</keyword>
<reference evidence="1 2" key="1">
    <citation type="submission" date="2019-05" db="EMBL/GenBank/DDBJ databases">
        <title>Draft genome sequence of Actinomadura geliboluensis A8036.</title>
        <authorList>
            <person name="Saricaoglu S."/>
            <person name="Isik K."/>
        </authorList>
    </citation>
    <scope>NUCLEOTIDE SEQUENCE [LARGE SCALE GENOMIC DNA]</scope>
    <source>
        <strain evidence="1 2">A8036</strain>
    </source>
</reference>
<dbReference type="GO" id="GO:0016491">
    <property type="term" value="F:oxidoreductase activity"/>
    <property type="evidence" value="ECO:0007669"/>
    <property type="project" value="TreeGrafter"/>
</dbReference>
<sequence length="506" mass="54032">MVAEHQVAFFLRELDSPDPARRAAAAKGLSRAPGHAGELLALVTDPAPEVRAAAALGLGRQRAAVPAEPLVALCSDPDAEVRRRAVNTLVQLGASGPEVTAAFAGLVEDAGLRNRTVVLEWLLQAEVPVPAASLVPLLAHRDDLIWARARFLLRLLPEADAVFADLARTASGRVRHIALDMLDTPKAGVPGLGYGAPEEVHVAAWKRFWEPEPRVVRALLAALVEETEPRARHNLFRALAGHRVPDAVGPAAAWLDDPACGPAAASALGAAGTTEAIDVLRRFAAGRHDAALRREALRALGAAGGIAEAEWLYGLLGARSEPVRLGAAAGLAAFFERAGDSLLGRLERWRAGRVPGVPAPPAEDAVRELARRSAVRLVRELIADVENADAYHSALWSIPEVRPMLPQLLEHRVGRVRATALYLARKFGGIDLATKLRFLDDPHLPVRSEVVSDLRSLAGSADLSPADRRAVRAGLERARDDEDSFVRDWAADALARLDRSAAGRTA</sequence>
<name>A0A5S4H7G0_9ACTN</name>
<dbReference type="Gene3D" id="1.25.10.10">
    <property type="entry name" value="Leucine-rich Repeat Variant"/>
    <property type="match status" value="3"/>
</dbReference>